<dbReference type="Gene3D" id="2.60.120.260">
    <property type="entry name" value="Galactose-binding domain-like"/>
    <property type="match status" value="1"/>
</dbReference>
<keyword evidence="2" id="KW-0547">Nucleotide-binding</keyword>
<keyword evidence="9" id="KW-1185">Reference proteome</keyword>
<gene>
    <name evidence="8" type="ORF">H4Q32_026787</name>
</gene>
<reference evidence="8 9" key="1">
    <citation type="submission" date="2022-01" db="EMBL/GenBank/DDBJ databases">
        <title>A high-quality chromosome-level genome assembly of rohu carp, Labeo rohita.</title>
        <authorList>
            <person name="Arick M.A. II"/>
            <person name="Hsu C.-Y."/>
            <person name="Magbanua Z."/>
            <person name="Pechanova O."/>
            <person name="Grover C."/>
            <person name="Miller E."/>
            <person name="Thrash A."/>
            <person name="Ezzel L."/>
            <person name="Alam S."/>
            <person name="Benzie J."/>
            <person name="Hamilton M."/>
            <person name="Karsi A."/>
            <person name="Lawrence M.L."/>
            <person name="Peterson D.G."/>
        </authorList>
    </citation>
    <scope>NUCLEOTIDE SEQUENCE [LARGE SCALE GENOMIC DNA]</scope>
    <source>
        <strain evidence="9">BAU-BD-2019</strain>
        <tissue evidence="8">Blood</tissue>
    </source>
</reference>
<dbReference type="InterPro" id="IPR050449">
    <property type="entry name" value="Ephrin_rcpt_TKs"/>
</dbReference>
<dbReference type="SMART" id="SM00615">
    <property type="entry name" value="EPH_lbd"/>
    <property type="match status" value="1"/>
</dbReference>
<name>A0ABQ8L0I1_LABRO</name>
<evidence type="ECO:0000256" key="2">
    <source>
        <dbReference type="ARBA" id="ARBA00022741"/>
    </source>
</evidence>
<dbReference type="PROSITE" id="PS51550">
    <property type="entry name" value="EPH_LBD"/>
    <property type="match status" value="1"/>
</dbReference>
<keyword evidence="5 8" id="KW-0675">Receptor</keyword>
<feature type="domain" description="Eph LBD" evidence="7">
    <location>
        <begin position="221"/>
        <end position="362"/>
    </location>
</feature>
<feature type="region of interest" description="Disordered" evidence="6">
    <location>
        <begin position="113"/>
        <end position="137"/>
    </location>
</feature>
<keyword evidence="4" id="KW-0472">Membrane</keyword>
<evidence type="ECO:0000259" key="7">
    <source>
        <dbReference type="PROSITE" id="PS51550"/>
    </source>
</evidence>
<evidence type="ECO:0000313" key="8">
    <source>
        <dbReference type="EMBL" id="KAI2643829.1"/>
    </source>
</evidence>
<dbReference type="PANTHER" id="PTHR46877">
    <property type="entry name" value="EPH RECEPTOR A5"/>
    <property type="match status" value="1"/>
</dbReference>
<dbReference type="Proteomes" id="UP000830375">
    <property type="component" value="Unassembled WGS sequence"/>
</dbReference>
<dbReference type="InterPro" id="IPR001090">
    <property type="entry name" value="Ephrin_rcpt_lig-bd_dom"/>
</dbReference>
<dbReference type="EMBL" id="JACTAM010002727">
    <property type="protein sequence ID" value="KAI2643829.1"/>
    <property type="molecule type" value="Genomic_DNA"/>
</dbReference>
<evidence type="ECO:0000256" key="3">
    <source>
        <dbReference type="ARBA" id="ARBA00022840"/>
    </source>
</evidence>
<evidence type="ECO:0000313" key="9">
    <source>
        <dbReference type="Proteomes" id="UP000830375"/>
    </source>
</evidence>
<evidence type="ECO:0000256" key="5">
    <source>
        <dbReference type="ARBA" id="ARBA00023170"/>
    </source>
</evidence>
<comment type="subcellular location">
    <subcellularLocation>
        <location evidence="1">Membrane</location>
        <topology evidence="1">Single-pass membrane protein</topology>
    </subcellularLocation>
</comment>
<comment type="caution">
    <text evidence="8">The sequence shown here is derived from an EMBL/GenBank/DDBJ whole genome shotgun (WGS) entry which is preliminary data.</text>
</comment>
<protein>
    <submittedName>
        <fullName evidence="8">Ephrin type-B receptor 4b</fullName>
    </submittedName>
</protein>
<evidence type="ECO:0000256" key="1">
    <source>
        <dbReference type="ARBA" id="ARBA00004167"/>
    </source>
</evidence>
<accession>A0ABQ8L0I1</accession>
<proteinExistence type="predicted"/>
<dbReference type="PANTHER" id="PTHR46877:SF19">
    <property type="entry name" value="RECEPTOR PROTEIN-TYROSINE KINASE"/>
    <property type="match status" value="1"/>
</dbReference>
<keyword evidence="3" id="KW-0067">ATP-binding</keyword>
<evidence type="ECO:0000256" key="4">
    <source>
        <dbReference type="ARBA" id="ARBA00023136"/>
    </source>
</evidence>
<sequence>MGCERSSDAVMFYSVFNASQCLILVSSSTVVSLLSDGVSQLIIIIIIIIRDSRLSHTIQCVCVCVFLVLPSPPVVSLISPSSASFNGALTRANNSTWSVKKLAGAREAIHTPITAQPDGPMGARPPHAVGGACGSPQPRDHPPLCLALSPEGKFASTETPRLLRKFQQDFEMDHVSWIISLVWFWFWFWTGFTTGEEGSARKNGPKSNERLEGFWCGKLICPLLKNNRAAEEAYGAREHRLPSSKELKSSNMWEEMSGLDEEGNSVRTFQICLTDTSLSHWLRTRFIPRRGASQVYVEIRFTMMECSTMPSSFRTCKETFNLYYYQSDEDTASSTHPAWMENPYSKVHTHTHTHTHVYSAEF</sequence>
<dbReference type="Pfam" id="PF01404">
    <property type="entry name" value="Ephrin_lbd"/>
    <property type="match status" value="1"/>
</dbReference>
<dbReference type="InterPro" id="IPR008979">
    <property type="entry name" value="Galactose-bd-like_sf"/>
</dbReference>
<organism evidence="8 9">
    <name type="scientific">Labeo rohita</name>
    <name type="common">Indian major carp</name>
    <name type="synonym">Cyprinus rohita</name>
    <dbReference type="NCBI Taxonomy" id="84645"/>
    <lineage>
        <taxon>Eukaryota</taxon>
        <taxon>Metazoa</taxon>
        <taxon>Chordata</taxon>
        <taxon>Craniata</taxon>
        <taxon>Vertebrata</taxon>
        <taxon>Euteleostomi</taxon>
        <taxon>Actinopterygii</taxon>
        <taxon>Neopterygii</taxon>
        <taxon>Teleostei</taxon>
        <taxon>Ostariophysi</taxon>
        <taxon>Cypriniformes</taxon>
        <taxon>Cyprinidae</taxon>
        <taxon>Labeoninae</taxon>
        <taxon>Labeonini</taxon>
        <taxon>Labeo</taxon>
    </lineage>
</organism>
<evidence type="ECO:0000256" key="6">
    <source>
        <dbReference type="SAM" id="MobiDB-lite"/>
    </source>
</evidence>
<dbReference type="SUPFAM" id="SSF49785">
    <property type="entry name" value="Galactose-binding domain-like"/>
    <property type="match status" value="1"/>
</dbReference>